<accession>A0A100W8L2</accession>
<dbReference type="Proteomes" id="UP000069443">
    <property type="component" value="Unassembled WGS sequence"/>
</dbReference>
<organism evidence="1 2">
    <name type="scientific">Mycolicibacterium canariasense</name>
    <name type="common">Mycobacterium canariasense</name>
    <dbReference type="NCBI Taxonomy" id="228230"/>
    <lineage>
        <taxon>Bacteria</taxon>
        <taxon>Bacillati</taxon>
        <taxon>Actinomycetota</taxon>
        <taxon>Actinomycetes</taxon>
        <taxon>Mycobacteriales</taxon>
        <taxon>Mycobacteriaceae</taxon>
        <taxon>Mycolicibacterium</taxon>
    </lineage>
</organism>
<dbReference type="RefSeq" id="WP_349318928.1">
    <property type="nucleotide sequence ID" value="NZ_CATORR010000025.1"/>
</dbReference>
<name>A0A100W8L2_MYCCR</name>
<dbReference type="EMBL" id="BCSY01000020">
    <property type="protein sequence ID" value="GAS93638.1"/>
    <property type="molecule type" value="Genomic_DNA"/>
</dbReference>
<evidence type="ECO:0000313" key="2">
    <source>
        <dbReference type="Proteomes" id="UP000069443"/>
    </source>
</evidence>
<sequence>MLGVDWRGDGRERGGYVAFGGVVADTPAAMAGGAVDGQAGSAHASSVAILSREAGDLAMWRGSRLSGSSLRGNVVQMWCKLYVAGLSTLFDLHELWCAILGLNQ</sequence>
<reference evidence="2" key="2">
    <citation type="submission" date="2016-02" db="EMBL/GenBank/DDBJ databases">
        <title>Draft genome sequence of five rapidly growing Mycobacterium species.</title>
        <authorList>
            <person name="Katahira K."/>
            <person name="Gotou Y."/>
            <person name="Iida K."/>
            <person name="Ogura Y."/>
            <person name="Hayashi T."/>
        </authorList>
    </citation>
    <scope>NUCLEOTIDE SEQUENCE [LARGE SCALE GENOMIC DNA]</scope>
    <source>
        <strain evidence="2">JCM15298</strain>
    </source>
</reference>
<proteinExistence type="predicted"/>
<evidence type="ECO:0000313" key="1">
    <source>
        <dbReference type="EMBL" id="GAS93638.1"/>
    </source>
</evidence>
<gene>
    <name evidence="1" type="ORF">RMCC_0604</name>
</gene>
<dbReference type="AlphaFoldDB" id="A0A100W8L2"/>
<protein>
    <submittedName>
        <fullName evidence="1">Uncharacterized protein</fullName>
    </submittedName>
</protein>
<reference evidence="2" key="1">
    <citation type="journal article" date="2016" name="Genome Announc.">
        <title>Draft Genome Sequences of Five Rapidly Growing Mycobacterium Species, M. thermoresistibile, M. fortuitum subsp. acetamidolyticum, M. canariasense, M. brisbanense, and M. novocastrense.</title>
        <authorList>
            <person name="Katahira K."/>
            <person name="Ogura Y."/>
            <person name="Gotoh Y."/>
            <person name="Hayashi T."/>
        </authorList>
    </citation>
    <scope>NUCLEOTIDE SEQUENCE [LARGE SCALE GENOMIC DNA]</scope>
    <source>
        <strain evidence="2">JCM15298</strain>
    </source>
</reference>
<keyword evidence="2" id="KW-1185">Reference proteome</keyword>
<comment type="caution">
    <text evidence="1">The sequence shown here is derived from an EMBL/GenBank/DDBJ whole genome shotgun (WGS) entry which is preliminary data.</text>
</comment>